<sequence length="458" mass="49272">MTRVFVARMVGLPVLGPDGENIGRVRDAVSAVSVGPRPPRVLGLVVGVGSRRRIFVPMLRITAIDAGAVTLSTGQVNLRPFAQRPNEVLVVGEMLDAVVRIVDRDTDATVADVLMEHTRSRDWLITRLAVTERLGRLGRRGPVQVLPWAAVSGLSLAEEGQGTEQLLATFEDMRPADVAQALLDLPQRRRHDVADGLGDERLADVLEELPAVDQRDLLRHLASERAADVLEAMDPDDAADLLADLPDPESEQLLGLMEPEDSESVRRLLTYSGDTAGGMMTPEPIVLTPDSTVAEALARVMNPDITPALASMVFVCRPPSATPTGRYLGCVHSQRLLREAPFALVAGVLDAELTRLHPDASLTEVTRYFATYNLVCGPVIDDNDHLLGAVTVDDVLDHLLPEDWRTQDPDPTTTGGLRVPPSALPAARPAAPPGTKPRSGPRPPSASPTRPSRGGRRA</sequence>
<dbReference type="EMBL" id="JAJNDB010000002">
    <property type="protein sequence ID" value="MCD2194338.1"/>
    <property type="molecule type" value="Genomic_DNA"/>
</dbReference>
<dbReference type="PANTHER" id="PTHR43773">
    <property type="entry name" value="MAGNESIUM TRANSPORTER MGTE"/>
    <property type="match status" value="1"/>
</dbReference>
<dbReference type="InterPro" id="IPR058838">
    <property type="entry name" value="SH3_actinomycetes"/>
</dbReference>
<dbReference type="InterPro" id="IPR006669">
    <property type="entry name" value="MgtE_transporter"/>
</dbReference>
<proteinExistence type="predicted"/>
<dbReference type="PANTHER" id="PTHR43773:SF1">
    <property type="entry name" value="MAGNESIUM TRANSPORTER MGTE"/>
    <property type="match status" value="1"/>
</dbReference>
<keyword evidence="5" id="KW-1185">Reference proteome</keyword>
<evidence type="ECO:0000313" key="5">
    <source>
        <dbReference type="Proteomes" id="UP001199469"/>
    </source>
</evidence>
<dbReference type="PROSITE" id="PS51371">
    <property type="entry name" value="CBS"/>
    <property type="match status" value="1"/>
</dbReference>
<feature type="compositionally biased region" description="Low complexity" evidence="2">
    <location>
        <begin position="420"/>
        <end position="429"/>
    </location>
</feature>
<dbReference type="InterPro" id="IPR046342">
    <property type="entry name" value="CBS_dom_sf"/>
</dbReference>
<feature type="region of interest" description="Disordered" evidence="2">
    <location>
        <begin position="402"/>
        <end position="458"/>
    </location>
</feature>
<evidence type="ECO:0000256" key="1">
    <source>
        <dbReference type="PROSITE-ProRule" id="PRU00703"/>
    </source>
</evidence>
<dbReference type="InterPro" id="IPR027275">
    <property type="entry name" value="PRC-brl_dom"/>
</dbReference>
<dbReference type="Pfam" id="PF05239">
    <property type="entry name" value="PRC"/>
    <property type="match status" value="1"/>
</dbReference>
<evidence type="ECO:0000256" key="2">
    <source>
        <dbReference type="SAM" id="MobiDB-lite"/>
    </source>
</evidence>
<dbReference type="InterPro" id="IPR006668">
    <property type="entry name" value="Mg_transptr_MgtE_intracell_dom"/>
</dbReference>
<feature type="domain" description="CBS" evidence="3">
    <location>
        <begin position="349"/>
        <end position="406"/>
    </location>
</feature>
<dbReference type="Proteomes" id="UP001199469">
    <property type="component" value="Unassembled WGS sequence"/>
</dbReference>
<dbReference type="SMART" id="SM00924">
    <property type="entry name" value="MgtE_N"/>
    <property type="match status" value="1"/>
</dbReference>
<comment type="caution">
    <text evidence="4">The sequence shown here is derived from an EMBL/GenBank/DDBJ whole genome shotgun (WGS) entry which is preliminary data.</text>
</comment>
<dbReference type="InterPro" id="IPR000644">
    <property type="entry name" value="CBS_dom"/>
</dbReference>
<dbReference type="SUPFAM" id="SSF158791">
    <property type="entry name" value="MgtE N-terminal domain-like"/>
    <property type="match status" value="1"/>
</dbReference>
<dbReference type="InterPro" id="IPR011033">
    <property type="entry name" value="PRC_barrel-like_sf"/>
</dbReference>
<organism evidence="4 5">
    <name type="scientific">Actinomycetospora endophytica</name>
    <dbReference type="NCBI Taxonomy" id="2291215"/>
    <lineage>
        <taxon>Bacteria</taxon>
        <taxon>Bacillati</taxon>
        <taxon>Actinomycetota</taxon>
        <taxon>Actinomycetes</taxon>
        <taxon>Pseudonocardiales</taxon>
        <taxon>Pseudonocardiaceae</taxon>
        <taxon>Actinomycetospora</taxon>
    </lineage>
</organism>
<dbReference type="Gene3D" id="1.25.60.10">
    <property type="entry name" value="MgtE N-terminal domain-like"/>
    <property type="match status" value="1"/>
</dbReference>
<dbReference type="Pfam" id="PF00571">
    <property type="entry name" value="CBS"/>
    <property type="match status" value="2"/>
</dbReference>
<dbReference type="CDD" id="cd04606">
    <property type="entry name" value="CBS_pair_Mg_transporter"/>
    <property type="match status" value="1"/>
</dbReference>
<dbReference type="RefSeq" id="WP_230735072.1">
    <property type="nucleotide sequence ID" value="NZ_JAJNDB010000002.1"/>
</dbReference>
<protein>
    <submittedName>
        <fullName evidence="4">CBS domain-containing protein</fullName>
    </submittedName>
</protein>
<reference evidence="4 5" key="1">
    <citation type="submission" date="2021-11" db="EMBL/GenBank/DDBJ databases">
        <title>Draft genome sequence of Actinomycetospora sp. SF1 isolated from the rhizosphere soil.</title>
        <authorList>
            <person name="Duangmal K."/>
            <person name="Chantavorakit T."/>
        </authorList>
    </citation>
    <scope>NUCLEOTIDE SEQUENCE [LARGE SCALE GENOMIC DNA]</scope>
    <source>
        <strain evidence="4 5">TBRC 5722</strain>
    </source>
</reference>
<evidence type="ECO:0000313" key="4">
    <source>
        <dbReference type="EMBL" id="MCD2194338.1"/>
    </source>
</evidence>
<dbReference type="Pfam" id="PF26205">
    <property type="entry name" value="SH3_actinomycetes"/>
    <property type="match status" value="1"/>
</dbReference>
<dbReference type="InterPro" id="IPR038076">
    <property type="entry name" value="MgtE_N_sf"/>
</dbReference>
<feature type="compositionally biased region" description="Pro residues" evidence="2">
    <location>
        <begin position="430"/>
        <end position="446"/>
    </location>
</feature>
<dbReference type="SUPFAM" id="SSF54631">
    <property type="entry name" value="CBS-domain pair"/>
    <property type="match status" value="1"/>
</dbReference>
<evidence type="ECO:0000259" key="3">
    <source>
        <dbReference type="PROSITE" id="PS51371"/>
    </source>
</evidence>
<dbReference type="Gene3D" id="3.10.580.10">
    <property type="entry name" value="CBS-domain"/>
    <property type="match status" value="1"/>
</dbReference>
<gene>
    <name evidence="4" type="ORF">LQ327_13245</name>
</gene>
<dbReference type="SUPFAM" id="SSF50346">
    <property type="entry name" value="PRC-barrel domain"/>
    <property type="match status" value="1"/>
</dbReference>
<accession>A0ABS8P8J6</accession>
<keyword evidence="1" id="KW-0129">CBS domain</keyword>
<dbReference type="Pfam" id="PF03448">
    <property type="entry name" value="MgtE_N"/>
    <property type="match status" value="1"/>
</dbReference>
<name>A0ABS8P8J6_9PSEU</name>